<name>A0A8J2I0M8_9PLEO</name>
<evidence type="ECO:0000313" key="1">
    <source>
        <dbReference type="EMBL" id="CAG5155535.1"/>
    </source>
</evidence>
<sequence>MLSLYRFYHFSTPSKSDMCRQGPGSIPGVGNNHVFLQFAWSRLRHGIEQPRWEFLVDILVGSLRLGDSSIRESQKQKRRVYSQ</sequence>
<dbReference type="RefSeq" id="XP_043167253.1">
    <property type="nucleotide sequence ID" value="XM_043311318.1"/>
</dbReference>
<dbReference type="Proteomes" id="UP000676310">
    <property type="component" value="Unassembled WGS sequence"/>
</dbReference>
<evidence type="ECO:0000313" key="2">
    <source>
        <dbReference type="Proteomes" id="UP000676310"/>
    </source>
</evidence>
<reference evidence="1" key="1">
    <citation type="submission" date="2021-05" db="EMBL/GenBank/DDBJ databases">
        <authorList>
            <person name="Stam R."/>
        </authorList>
    </citation>
    <scope>NUCLEOTIDE SEQUENCE</scope>
    <source>
        <strain evidence="1">CS162</strain>
    </source>
</reference>
<proteinExistence type="predicted"/>
<dbReference type="GeneID" id="67015297"/>
<dbReference type="AlphaFoldDB" id="A0A8J2I0M8"/>
<comment type="caution">
    <text evidence="1">The sequence shown here is derived from an EMBL/GenBank/DDBJ whole genome shotgun (WGS) entry which is preliminary data.</text>
</comment>
<gene>
    <name evidence="1" type="ORF">ALTATR162_LOCUS3710</name>
</gene>
<accession>A0A8J2I0M8</accession>
<protein>
    <submittedName>
        <fullName evidence="1">Uncharacterized protein</fullName>
    </submittedName>
</protein>
<keyword evidence="2" id="KW-1185">Reference proteome</keyword>
<organism evidence="1 2">
    <name type="scientific">Alternaria atra</name>
    <dbReference type="NCBI Taxonomy" id="119953"/>
    <lineage>
        <taxon>Eukaryota</taxon>
        <taxon>Fungi</taxon>
        <taxon>Dikarya</taxon>
        <taxon>Ascomycota</taxon>
        <taxon>Pezizomycotina</taxon>
        <taxon>Dothideomycetes</taxon>
        <taxon>Pleosporomycetidae</taxon>
        <taxon>Pleosporales</taxon>
        <taxon>Pleosporineae</taxon>
        <taxon>Pleosporaceae</taxon>
        <taxon>Alternaria</taxon>
        <taxon>Alternaria sect. Ulocladioides</taxon>
    </lineage>
</organism>
<dbReference type="EMBL" id="CAJRGZ010000017">
    <property type="protein sequence ID" value="CAG5155535.1"/>
    <property type="molecule type" value="Genomic_DNA"/>
</dbReference>